<evidence type="ECO:0000256" key="1">
    <source>
        <dbReference type="SAM" id="Phobius"/>
    </source>
</evidence>
<keyword evidence="1" id="KW-1133">Transmembrane helix</keyword>
<dbReference type="AlphaFoldDB" id="A0A821NTB3"/>
<feature type="transmembrane region" description="Helical" evidence="1">
    <location>
        <begin position="21"/>
        <end position="40"/>
    </location>
</feature>
<dbReference type="EMBL" id="CAJOBP010046534">
    <property type="protein sequence ID" value="CAF4792237.1"/>
    <property type="molecule type" value="Genomic_DNA"/>
</dbReference>
<protein>
    <submittedName>
        <fullName evidence="2">Uncharacterized protein</fullName>
    </submittedName>
</protein>
<keyword evidence="1" id="KW-0472">Membrane</keyword>
<sequence>VGHLLVFFAIALYVGLTVNRARNYVSLIGIFTLVLLGTIGSKHPHRVGRRAVSTVKIKHNKNLDPMGNNILFVCYSICVGCCCHTS</sequence>
<evidence type="ECO:0000313" key="2">
    <source>
        <dbReference type="EMBL" id="CAF4792237.1"/>
    </source>
</evidence>
<keyword evidence="3" id="KW-1185">Reference proteome</keyword>
<gene>
    <name evidence="2" type="ORF">UJA718_LOCUS40892</name>
</gene>
<evidence type="ECO:0000313" key="3">
    <source>
        <dbReference type="Proteomes" id="UP000663873"/>
    </source>
</evidence>
<proteinExistence type="predicted"/>
<keyword evidence="1" id="KW-0812">Transmembrane</keyword>
<dbReference type="Proteomes" id="UP000663873">
    <property type="component" value="Unassembled WGS sequence"/>
</dbReference>
<name>A0A821NTB3_9BILA</name>
<feature type="non-terminal residue" evidence="2">
    <location>
        <position position="1"/>
    </location>
</feature>
<organism evidence="2 3">
    <name type="scientific">Rotaria socialis</name>
    <dbReference type="NCBI Taxonomy" id="392032"/>
    <lineage>
        <taxon>Eukaryota</taxon>
        <taxon>Metazoa</taxon>
        <taxon>Spiralia</taxon>
        <taxon>Gnathifera</taxon>
        <taxon>Rotifera</taxon>
        <taxon>Eurotatoria</taxon>
        <taxon>Bdelloidea</taxon>
        <taxon>Philodinida</taxon>
        <taxon>Philodinidae</taxon>
        <taxon>Rotaria</taxon>
    </lineage>
</organism>
<reference evidence="2" key="1">
    <citation type="submission" date="2021-02" db="EMBL/GenBank/DDBJ databases">
        <authorList>
            <person name="Nowell W R."/>
        </authorList>
    </citation>
    <scope>NUCLEOTIDE SEQUENCE</scope>
</reference>
<accession>A0A821NTB3</accession>
<comment type="caution">
    <text evidence="2">The sequence shown here is derived from an EMBL/GenBank/DDBJ whole genome shotgun (WGS) entry which is preliminary data.</text>
</comment>